<sequence length="41" mass="4517">MATHAHVSGRVKPVGYTDLYHIAKSHAHVLGRVEHIDLVSN</sequence>
<organism evidence="1 2">
    <name type="scientific">Gossypium arboreum</name>
    <name type="common">Tree cotton</name>
    <name type="synonym">Gossypium nanking</name>
    <dbReference type="NCBI Taxonomy" id="29729"/>
    <lineage>
        <taxon>Eukaryota</taxon>
        <taxon>Viridiplantae</taxon>
        <taxon>Streptophyta</taxon>
        <taxon>Embryophyta</taxon>
        <taxon>Tracheophyta</taxon>
        <taxon>Spermatophyta</taxon>
        <taxon>Magnoliopsida</taxon>
        <taxon>eudicotyledons</taxon>
        <taxon>Gunneridae</taxon>
        <taxon>Pentapetalae</taxon>
        <taxon>rosids</taxon>
        <taxon>malvids</taxon>
        <taxon>Malvales</taxon>
        <taxon>Malvaceae</taxon>
        <taxon>Malvoideae</taxon>
        <taxon>Gossypium</taxon>
    </lineage>
</organism>
<protein>
    <submittedName>
        <fullName evidence="1">Uncharacterized protein</fullName>
    </submittedName>
</protein>
<proteinExistence type="predicted"/>
<evidence type="ECO:0000313" key="2">
    <source>
        <dbReference type="Proteomes" id="UP000032142"/>
    </source>
</evidence>
<name>A0A0B0P9D0_GOSAR</name>
<dbReference type="Proteomes" id="UP000032142">
    <property type="component" value="Unassembled WGS sequence"/>
</dbReference>
<dbReference type="AlphaFoldDB" id="A0A0B0P9D0"/>
<dbReference type="EMBL" id="KN416553">
    <property type="protein sequence ID" value="KHG20749.1"/>
    <property type="molecule type" value="Genomic_DNA"/>
</dbReference>
<accession>A0A0B0P9D0</accession>
<keyword evidence="2" id="KW-1185">Reference proteome</keyword>
<reference evidence="2" key="1">
    <citation type="submission" date="2014-09" db="EMBL/GenBank/DDBJ databases">
        <authorList>
            <person name="Mudge J."/>
            <person name="Ramaraj T."/>
            <person name="Lindquist I.E."/>
            <person name="Bharti A.K."/>
            <person name="Sundararajan A."/>
            <person name="Cameron C.T."/>
            <person name="Woodward J.E."/>
            <person name="May G.D."/>
            <person name="Brubaker C."/>
            <person name="Broadhvest J."/>
            <person name="Wilkins T.A."/>
        </authorList>
    </citation>
    <scope>NUCLEOTIDE SEQUENCE</scope>
    <source>
        <strain evidence="2">cv. AKA8401</strain>
    </source>
</reference>
<gene>
    <name evidence="1" type="ORF">F383_27022</name>
</gene>
<evidence type="ECO:0000313" key="1">
    <source>
        <dbReference type="EMBL" id="KHG20749.1"/>
    </source>
</evidence>